<dbReference type="VEuPathDB" id="ToxoDB:EAH_00061700"/>
<dbReference type="AlphaFoldDB" id="U6GPR7"/>
<dbReference type="GeneID" id="25274240"/>
<dbReference type="OrthoDB" id="8918678at2759"/>
<keyword evidence="1" id="KW-0175">Coiled coil</keyword>
<evidence type="ECO:0000313" key="4">
    <source>
        <dbReference type="Proteomes" id="UP000018050"/>
    </source>
</evidence>
<evidence type="ECO:0000256" key="2">
    <source>
        <dbReference type="SAM" id="MobiDB-lite"/>
    </source>
</evidence>
<feature type="region of interest" description="Disordered" evidence="2">
    <location>
        <begin position="126"/>
        <end position="151"/>
    </location>
</feature>
<organism evidence="3 4">
    <name type="scientific">Eimeria acervulina</name>
    <name type="common">Coccidian parasite</name>
    <dbReference type="NCBI Taxonomy" id="5801"/>
    <lineage>
        <taxon>Eukaryota</taxon>
        <taxon>Sar</taxon>
        <taxon>Alveolata</taxon>
        <taxon>Apicomplexa</taxon>
        <taxon>Conoidasida</taxon>
        <taxon>Coccidia</taxon>
        <taxon>Eucoccidiorida</taxon>
        <taxon>Eimeriorina</taxon>
        <taxon>Eimeriidae</taxon>
        <taxon>Eimeria</taxon>
    </lineage>
</organism>
<feature type="coiled-coil region" evidence="1">
    <location>
        <begin position="51"/>
        <end position="85"/>
    </location>
</feature>
<accession>U6GPR7</accession>
<gene>
    <name evidence="3" type="ORF">EAH_00061700</name>
</gene>
<feature type="compositionally biased region" description="Basic and acidic residues" evidence="2">
    <location>
        <begin position="126"/>
        <end position="136"/>
    </location>
</feature>
<feature type="coiled-coil region" evidence="1">
    <location>
        <begin position="151"/>
        <end position="178"/>
    </location>
</feature>
<dbReference type="Proteomes" id="UP000018050">
    <property type="component" value="Unassembled WGS sequence"/>
</dbReference>
<keyword evidence="4" id="KW-1185">Reference proteome</keyword>
<evidence type="ECO:0000313" key="3">
    <source>
        <dbReference type="EMBL" id="CDI81547.1"/>
    </source>
</evidence>
<dbReference type="RefSeq" id="XP_013248763.1">
    <property type="nucleotide sequence ID" value="XM_013393309.1"/>
</dbReference>
<reference evidence="3" key="1">
    <citation type="submission" date="2013-10" db="EMBL/GenBank/DDBJ databases">
        <title>Genomic analysis of the causative agents of coccidiosis in chickens.</title>
        <authorList>
            <person name="Reid A.J."/>
            <person name="Blake D."/>
            <person name="Billington K."/>
            <person name="Browne H."/>
            <person name="Dunn M."/>
            <person name="Hung S."/>
            <person name="Kawahara F."/>
            <person name="Miranda-Saavedra D."/>
            <person name="Mourier T."/>
            <person name="Nagra H."/>
            <person name="Otto T.D."/>
            <person name="Rawlings N."/>
            <person name="Sanchez A."/>
            <person name="Sanders M."/>
            <person name="Subramaniam C."/>
            <person name="Tay Y."/>
            <person name="Dear P."/>
            <person name="Doerig C."/>
            <person name="Gruber A."/>
            <person name="Parkinson J."/>
            <person name="Shirley M."/>
            <person name="Wan K.L."/>
            <person name="Berriman M."/>
            <person name="Tomley F."/>
            <person name="Pain A."/>
        </authorList>
    </citation>
    <scope>NUCLEOTIDE SEQUENCE</scope>
    <source>
        <strain evidence="3">Houghton</strain>
    </source>
</reference>
<sequence>MVVEQMERNRQLQEEDTHFDADVVEFITQLQQQHGSLEPFLQQQLLLQGAHMEQQESLTNLKRMHDELSRRMEESCARAADLEGQLALAYEKRSRKDGRSSSLLRSSSWQTCSKRGQKALLEEPQERLAAASEREAPASAARAEGASGGAVARAMLTNEQLQQELQHHQEQQNQVEIVLKEKQDALD</sequence>
<feature type="compositionally biased region" description="Low complexity" evidence="2">
    <location>
        <begin position="137"/>
        <end position="151"/>
    </location>
</feature>
<feature type="non-terminal residue" evidence="3">
    <location>
        <position position="187"/>
    </location>
</feature>
<evidence type="ECO:0008006" key="5">
    <source>
        <dbReference type="Google" id="ProtNLM"/>
    </source>
</evidence>
<dbReference type="EMBL" id="HG671687">
    <property type="protein sequence ID" value="CDI81547.1"/>
    <property type="molecule type" value="Genomic_DNA"/>
</dbReference>
<proteinExistence type="predicted"/>
<protein>
    <recommendedName>
        <fullName evidence="5">Plectin</fullName>
    </recommendedName>
</protein>
<name>U6GPR7_EIMAC</name>
<reference evidence="3" key="2">
    <citation type="submission" date="2013-10" db="EMBL/GenBank/DDBJ databases">
        <authorList>
            <person name="Aslett M."/>
        </authorList>
    </citation>
    <scope>NUCLEOTIDE SEQUENCE</scope>
    <source>
        <strain evidence="3">Houghton</strain>
    </source>
</reference>
<evidence type="ECO:0000256" key="1">
    <source>
        <dbReference type="SAM" id="Coils"/>
    </source>
</evidence>